<keyword evidence="5" id="KW-0408">Iron</keyword>
<evidence type="ECO:0000313" key="8">
    <source>
        <dbReference type="Proteomes" id="UP000034954"/>
    </source>
</evidence>
<dbReference type="GO" id="GO:0046872">
    <property type="term" value="F:metal ion binding"/>
    <property type="evidence" value="ECO:0007669"/>
    <property type="project" value="UniProtKB-KW"/>
</dbReference>
<dbReference type="Pfam" id="PF09459">
    <property type="entry name" value="EB_dh"/>
    <property type="match status" value="2"/>
</dbReference>
<dbReference type="EMBL" id="LAQJ01000295">
    <property type="protein sequence ID" value="KKO18079.1"/>
    <property type="molecule type" value="Genomic_DNA"/>
</dbReference>
<gene>
    <name evidence="7" type="ORF">BROFUL_03227</name>
</gene>
<sequence length="219" mass="24074">MAIHNLSGSSRAITAVFVPGPITINLADPAWAHAQEMTISLSRRLHESGARLPSEAEKSRDVKIKVVHNATDIFFLCQWKQSTAHITVDDYTLFADAFAIEIPLITEESPLWMGAADKPVNIIYWRADLPGPENIVGGGIGTTQKSPDAVSQNIRHFQRWANGVWSLIITRPMAASSNNQVSFARGGSYRVAFANWKGGIDAERGGNKIVSDWQHLSIR</sequence>
<evidence type="ECO:0000256" key="4">
    <source>
        <dbReference type="ARBA" id="ARBA00022982"/>
    </source>
</evidence>
<feature type="domain" description="Cytochrome c-552/DMSO reductase-like haem-binding" evidence="6">
    <location>
        <begin position="28"/>
        <end position="209"/>
    </location>
</feature>
<organism evidence="7 8">
    <name type="scientific">Candidatus Brocadia fulgida</name>
    <dbReference type="NCBI Taxonomy" id="380242"/>
    <lineage>
        <taxon>Bacteria</taxon>
        <taxon>Pseudomonadati</taxon>
        <taxon>Planctomycetota</taxon>
        <taxon>Candidatus Brocadiia</taxon>
        <taxon>Candidatus Brocadiales</taxon>
        <taxon>Candidatus Brocadiaceae</taxon>
        <taxon>Candidatus Brocadia</taxon>
    </lineage>
</organism>
<evidence type="ECO:0000256" key="2">
    <source>
        <dbReference type="ARBA" id="ARBA00022617"/>
    </source>
</evidence>
<keyword evidence="4" id="KW-0249">Electron transport</keyword>
<keyword evidence="8" id="KW-1185">Reference proteome</keyword>
<evidence type="ECO:0000256" key="5">
    <source>
        <dbReference type="ARBA" id="ARBA00023004"/>
    </source>
</evidence>
<dbReference type="GO" id="GO:0020037">
    <property type="term" value="F:heme binding"/>
    <property type="evidence" value="ECO:0007669"/>
    <property type="project" value="InterPro"/>
</dbReference>
<reference evidence="7 8" key="1">
    <citation type="journal article" date="2013" name="BMC Microbiol.">
        <title>Identification of the type II cytochrome c maturation pathway in anammox bacteria by comparative genomics.</title>
        <authorList>
            <person name="Ferousi C."/>
            <person name="Speth D.R."/>
            <person name="Reimann J."/>
            <person name="Op den Camp H.J."/>
            <person name="Allen J.W."/>
            <person name="Keltjens J.T."/>
            <person name="Jetten M.S."/>
        </authorList>
    </citation>
    <scope>NUCLEOTIDE SEQUENCE [LARGE SCALE GENOMIC DNA]</scope>
    <source>
        <strain evidence="7">RU1</strain>
    </source>
</reference>
<dbReference type="AlphaFoldDB" id="A0A0M2UUC2"/>
<dbReference type="Proteomes" id="UP000034954">
    <property type="component" value="Unassembled WGS sequence"/>
</dbReference>
<name>A0A0M2UUC2_9BACT</name>
<keyword evidence="3" id="KW-0479">Metal-binding</keyword>
<evidence type="ECO:0000259" key="6">
    <source>
        <dbReference type="SMART" id="SM00887"/>
    </source>
</evidence>
<keyword evidence="1" id="KW-0813">Transport</keyword>
<evidence type="ECO:0000256" key="1">
    <source>
        <dbReference type="ARBA" id="ARBA00022448"/>
    </source>
</evidence>
<dbReference type="InterPro" id="IPR019020">
    <property type="entry name" value="Cyt-c552/DMSO_Rdtase_haem-bd"/>
</dbReference>
<protein>
    <recommendedName>
        <fullName evidence="6">Cytochrome c-552/DMSO reductase-like haem-binding domain-containing protein</fullName>
    </recommendedName>
</protein>
<proteinExistence type="predicted"/>
<comment type="caution">
    <text evidence="7">The sequence shown here is derived from an EMBL/GenBank/DDBJ whole genome shotgun (WGS) entry which is preliminary data.</text>
</comment>
<dbReference type="Gene3D" id="2.60.40.1190">
    <property type="match status" value="1"/>
</dbReference>
<evidence type="ECO:0000313" key="7">
    <source>
        <dbReference type="EMBL" id="KKO18079.1"/>
    </source>
</evidence>
<accession>A0A0M2UUC2</accession>
<keyword evidence="2" id="KW-0349">Heme</keyword>
<dbReference type="SMART" id="SM00887">
    <property type="entry name" value="EB_dh"/>
    <property type="match status" value="1"/>
</dbReference>
<evidence type="ECO:0000256" key="3">
    <source>
        <dbReference type="ARBA" id="ARBA00022723"/>
    </source>
</evidence>